<evidence type="ECO:0000313" key="1">
    <source>
        <dbReference type="EMBL" id="KKN21638.1"/>
    </source>
</evidence>
<evidence type="ECO:0008006" key="2">
    <source>
        <dbReference type="Google" id="ProtNLM"/>
    </source>
</evidence>
<reference evidence="1" key="1">
    <citation type="journal article" date="2015" name="Nature">
        <title>Complex archaea that bridge the gap between prokaryotes and eukaryotes.</title>
        <authorList>
            <person name="Spang A."/>
            <person name="Saw J.H."/>
            <person name="Jorgensen S.L."/>
            <person name="Zaremba-Niedzwiedzka K."/>
            <person name="Martijn J."/>
            <person name="Lind A.E."/>
            <person name="van Eijk R."/>
            <person name="Schleper C."/>
            <person name="Guy L."/>
            <person name="Ettema T.J."/>
        </authorList>
    </citation>
    <scope>NUCLEOTIDE SEQUENCE</scope>
</reference>
<accession>A0A0F9RWN3</accession>
<comment type="caution">
    <text evidence="1">The sequence shown here is derived from an EMBL/GenBank/DDBJ whole genome shotgun (WGS) entry which is preliminary data.</text>
</comment>
<protein>
    <recommendedName>
        <fullName evidence="2">Histidine kinase/HSP90-like ATPase domain-containing protein</fullName>
    </recommendedName>
</protein>
<dbReference type="Gene3D" id="3.30.565.10">
    <property type="entry name" value="Histidine kinase-like ATPase, C-terminal domain"/>
    <property type="match status" value="1"/>
</dbReference>
<dbReference type="Pfam" id="PF13589">
    <property type="entry name" value="HATPase_c_3"/>
    <property type="match status" value="1"/>
</dbReference>
<name>A0A0F9RWN3_9ZZZZ</name>
<gene>
    <name evidence="1" type="ORF">LCGC14_0923230</name>
</gene>
<dbReference type="InterPro" id="IPR036890">
    <property type="entry name" value="HATPase_C_sf"/>
</dbReference>
<dbReference type="SUPFAM" id="SSF55874">
    <property type="entry name" value="ATPase domain of HSP90 chaperone/DNA topoisomerase II/histidine kinase"/>
    <property type="match status" value="1"/>
</dbReference>
<dbReference type="EMBL" id="LAZR01003130">
    <property type="protein sequence ID" value="KKN21638.1"/>
    <property type="molecule type" value="Genomic_DNA"/>
</dbReference>
<sequence length="521" mass="60974">MGEKVDFVMAQNLLKSVIFEQAGSVIKAIEELFQNSIDAGATQINIIINKVGMKFIDNGKGMNKKEIDEYFRQFGNSSKIGDKDAIGKFGMGRGQVFAQGYNRWRTQIYMMRTDCKKSLSYRLKEGLEYLHGMAVSVMFYKKMGNWEYERTVSAIKEYIMPQGIKITINNSSFTENEVGIKVIDEYSTDLFEVFESKLYERRIFSKSLFVKKFNTTTKYNINCKERMELNMARNDLHEDKESTKKLYELIAEIEKKELSDTKHFDATKGKDLLKFIKEGKLQAKDFMDKKIIELADGELVSISDIKDKQVMFGEKNDISDRAIQAGYIVVSNNFRWLLKDLKRSSKISFKIDFRSPAEVVPKGYRKQIKEGRLYKDHGKKALLHWYLAKEMNRRIFNNSRVLSLGTSDVFEAWTDGYDLITLNENMFRSGNKRGVVVMNVFHVLCHENSHEDDDTNETSHDGNFYKRYYELVERYKRRIGDFIIFVGLREIERKYRDDIEYDIAQAKLIKKIKKNKKQNQK</sequence>
<proteinExistence type="predicted"/>
<dbReference type="AlphaFoldDB" id="A0A0F9RWN3"/>
<organism evidence="1">
    <name type="scientific">marine sediment metagenome</name>
    <dbReference type="NCBI Taxonomy" id="412755"/>
    <lineage>
        <taxon>unclassified sequences</taxon>
        <taxon>metagenomes</taxon>
        <taxon>ecological metagenomes</taxon>
    </lineage>
</organism>